<evidence type="ECO:0000313" key="4">
    <source>
        <dbReference type="Proteomes" id="UP000006008"/>
    </source>
</evidence>
<gene>
    <name evidence="3" type="ORF">HMPREF9450_01413</name>
</gene>
<dbReference type="Gene3D" id="2.160.20.10">
    <property type="entry name" value="Single-stranded right-handed beta-helix, Pectin lyase-like"/>
    <property type="match status" value="1"/>
</dbReference>
<dbReference type="SUPFAM" id="SSF51126">
    <property type="entry name" value="Pectin lyase-like"/>
    <property type="match status" value="1"/>
</dbReference>
<evidence type="ECO:0000256" key="1">
    <source>
        <dbReference type="SAM" id="SignalP"/>
    </source>
</evidence>
<dbReference type="EMBL" id="ADLD01000013">
    <property type="protein sequence ID" value="EHB91364.1"/>
    <property type="molecule type" value="Genomic_DNA"/>
</dbReference>
<dbReference type="PATRIC" id="fig|742725.3.peg.1495"/>
<dbReference type="Pfam" id="PF13229">
    <property type="entry name" value="Beta_helix"/>
    <property type="match status" value="1"/>
</dbReference>
<name>G5H9U8_9BACT</name>
<feature type="domain" description="Right handed beta helix" evidence="2">
    <location>
        <begin position="404"/>
        <end position="572"/>
    </location>
</feature>
<dbReference type="Proteomes" id="UP000006008">
    <property type="component" value="Unassembled WGS sequence"/>
</dbReference>
<feature type="chain" id="PRO_5003478009" description="Right handed beta helix domain-containing protein" evidence="1">
    <location>
        <begin position="20"/>
        <end position="721"/>
    </location>
</feature>
<comment type="caution">
    <text evidence="3">The sequence shown here is derived from an EMBL/GenBank/DDBJ whole genome shotgun (WGS) entry which is preliminary data.</text>
</comment>
<dbReference type="InterPro" id="IPR006626">
    <property type="entry name" value="PbH1"/>
</dbReference>
<dbReference type="InterPro" id="IPR011050">
    <property type="entry name" value="Pectin_lyase_fold/virulence"/>
</dbReference>
<protein>
    <recommendedName>
        <fullName evidence="2">Right handed beta helix domain-containing protein</fullName>
    </recommendedName>
</protein>
<dbReference type="SMART" id="SM00710">
    <property type="entry name" value="PbH1"/>
    <property type="match status" value="6"/>
</dbReference>
<dbReference type="RefSeq" id="WP_009134219.1">
    <property type="nucleotide sequence ID" value="NZ_CP102250.1"/>
</dbReference>
<keyword evidence="4" id="KW-1185">Reference proteome</keyword>
<dbReference type="InterPro" id="IPR012334">
    <property type="entry name" value="Pectin_lyas_fold"/>
</dbReference>
<organism evidence="3 4">
    <name type="scientific">Alistipes indistinctus YIT 12060</name>
    <dbReference type="NCBI Taxonomy" id="742725"/>
    <lineage>
        <taxon>Bacteria</taxon>
        <taxon>Pseudomonadati</taxon>
        <taxon>Bacteroidota</taxon>
        <taxon>Bacteroidia</taxon>
        <taxon>Bacteroidales</taxon>
        <taxon>Rikenellaceae</taxon>
        <taxon>Alistipes</taxon>
    </lineage>
</organism>
<evidence type="ECO:0000313" key="3">
    <source>
        <dbReference type="EMBL" id="EHB91364.1"/>
    </source>
</evidence>
<dbReference type="InterPro" id="IPR039448">
    <property type="entry name" value="Beta_helix"/>
</dbReference>
<dbReference type="PANTHER" id="PTHR36453:SF1">
    <property type="entry name" value="RIGHT HANDED BETA HELIX DOMAIN-CONTAINING PROTEIN"/>
    <property type="match status" value="1"/>
</dbReference>
<dbReference type="STRING" id="742725.HMPREF9450_01413"/>
<evidence type="ECO:0000259" key="2">
    <source>
        <dbReference type="Pfam" id="PF13229"/>
    </source>
</evidence>
<accession>G5H9U8</accession>
<dbReference type="GeneID" id="92815554"/>
<keyword evidence="1" id="KW-0732">Signal</keyword>
<dbReference type="AlphaFoldDB" id="G5H9U8"/>
<sequence length="721" mass="80664">MKRICVLFTALILCGHIEAAERVVCVNPPKGGAPQGAVLASTLQKGIDLAGKYRQKGDQVTLLIGEGTYRLTKTLEMTAAQLGAQGNQLVVRPMDGASVTFLGGMDVPLTLLEKAPASEIRVRDEIRDKIYKIDLRKAGVKQIGDLRNVGAGRPSLPAWTEVFIDNEPRRICRWPNDTMELMGKVIDKGSIPRYGDFANKGGTFEYCGNRPSTWKSKPEWLSGYFAWGYADDMLKVAKMDTVAKTFTFAEAGMYGLISGEDYNRWFVMNMLEELDTPGEYYLDVPNQTVWVYLDKIPESIKVSLLAEPMLSIEGVENVEVRGISFECTRGAGIYMERTERTVVRGCRFRNIGTQAVLVGKGNAPFDYYGQQVGKEWPQVSGMLGSMPLVMWQHPSLDRQAGHNNGVVDCVIYNVGGGGINMGGGNRLTLELGGNYVQNCSISHYNRIEKSSRPAIYICGVGNRISNCEIFDAPSTAIQFNGNDHLIEYCNIHNVCSEIDDLGAIYNGRDKTELGNKLMYNYVHHLSAKHRVAGFYHDDGACNMTVIGNILYKAGLHPVLVGGGSDHYYENNIFIDCPYGLYIDDRMTHWGDNDDTNNTFKSRFAEVNASQPPYSTKYPFILDYINNDYHNPVRNNFTRNLFYNVTTLVRAGERPYERAYYNMTNSWITWSGHGYPAPGFVDEANENWNLKPDAEVFKQIPGFKAIPFDKIGFTMPANTWKD</sequence>
<reference evidence="3 4" key="1">
    <citation type="submission" date="2011-08" db="EMBL/GenBank/DDBJ databases">
        <title>The Genome Sequence of Alistipes indistinctus YIT 12060.</title>
        <authorList>
            <consortium name="The Broad Institute Genome Sequencing Platform"/>
            <person name="Earl A."/>
            <person name="Ward D."/>
            <person name="Feldgarden M."/>
            <person name="Gevers D."/>
            <person name="Morotomi M."/>
            <person name="Young S.K."/>
            <person name="Zeng Q."/>
            <person name="Gargeya S."/>
            <person name="Fitzgerald M."/>
            <person name="Haas B."/>
            <person name="Abouelleil A."/>
            <person name="Alvarado L."/>
            <person name="Arachchi H.M."/>
            <person name="Berlin A."/>
            <person name="Brown A."/>
            <person name="Chapman S.B."/>
            <person name="Chen Z."/>
            <person name="Dunbar C."/>
            <person name="Freedman E."/>
            <person name="Gearin G."/>
            <person name="Gellesch M."/>
            <person name="Goldberg J."/>
            <person name="Griggs A."/>
            <person name="Gujja S."/>
            <person name="Heiman D."/>
            <person name="Howarth C."/>
            <person name="Larson L."/>
            <person name="Lui A."/>
            <person name="MacDonald P.J.P."/>
            <person name="Montmayeur A."/>
            <person name="Murphy C."/>
            <person name="Neiman D."/>
            <person name="Pearson M."/>
            <person name="Priest M."/>
            <person name="Roberts A."/>
            <person name="Saif S."/>
            <person name="Shea T."/>
            <person name="Shenoy N."/>
            <person name="Sisk P."/>
            <person name="Stolte C."/>
            <person name="Sykes S."/>
            <person name="Wortman J."/>
            <person name="Nusbaum C."/>
            <person name="Birren B."/>
        </authorList>
    </citation>
    <scope>NUCLEOTIDE SEQUENCE [LARGE SCALE GENOMIC DNA]</scope>
    <source>
        <strain evidence="3 4">YIT 12060</strain>
    </source>
</reference>
<dbReference type="HOGENOM" id="CLU_013461_0_0_10"/>
<dbReference type="PANTHER" id="PTHR36453">
    <property type="entry name" value="SECRETED PROTEIN-RELATED"/>
    <property type="match status" value="1"/>
</dbReference>
<proteinExistence type="predicted"/>
<feature type="signal peptide" evidence="1">
    <location>
        <begin position="1"/>
        <end position="19"/>
    </location>
</feature>
<dbReference type="eggNOG" id="COG3420">
    <property type="taxonomic scope" value="Bacteria"/>
</dbReference>
<dbReference type="OrthoDB" id="9763537at2"/>